<protein>
    <submittedName>
        <fullName evidence="2">Uncharacterized protein</fullName>
    </submittedName>
</protein>
<feature type="transmembrane region" description="Helical" evidence="1">
    <location>
        <begin position="6"/>
        <end position="26"/>
    </location>
</feature>
<name>A0A1T4L9Z5_9FUSO</name>
<accession>A0A1T4L9Z5</accession>
<feature type="transmembrane region" description="Helical" evidence="1">
    <location>
        <begin position="95"/>
        <end position="114"/>
    </location>
</feature>
<reference evidence="2 3" key="1">
    <citation type="submission" date="2017-02" db="EMBL/GenBank/DDBJ databases">
        <authorList>
            <person name="Peterson S.W."/>
        </authorList>
    </citation>
    <scope>NUCLEOTIDE SEQUENCE [LARGE SCALE GENOMIC DNA]</scope>
    <source>
        <strain evidence="2 3">ATCC 700028</strain>
    </source>
</reference>
<dbReference type="Proteomes" id="UP000191153">
    <property type="component" value="Unassembled WGS sequence"/>
</dbReference>
<feature type="transmembrane region" description="Helical" evidence="1">
    <location>
        <begin position="126"/>
        <end position="149"/>
    </location>
</feature>
<evidence type="ECO:0000313" key="2">
    <source>
        <dbReference type="EMBL" id="SJZ51327.1"/>
    </source>
</evidence>
<keyword evidence="1" id="KW-0812">Transmembrane</keyword>
<evidence type="ECO:0000256" key="1">
    <source>
        <dbReference type="SAM" id="Phobius"/>
    </source>
</evidence>
<keyword evidence="3" id="KW-1185">Reference proteome</keyword>
<gene>
    <name evidence="2" type="ORF">SAMN02745174_00759</name>
</gene>
<dbReference type="EMBL" id="FUWX01000006">
    <property type="protein sequence ID" value="SJZ51327.1"/>
    <property type="molecule type" value="Genomic_DNA"/>
</dbReference>
<dbReference type="RefSeq" id="WP_078693298.1">
    <property type="nucleotide sequence ID" value="NZ_FUWX01000006.1"/>
</dbReference>
<organism evidence="2 3">
    <name type="scientific">Cetobacterium ceti</name>
    <dbReference type="NCBI Taxonomy" id="180163"/>
    <lineage>
        <taxon>Bacteria</taxon>
        <taxon>Fusobacteriati</taxon>
        <taxon>Fusobacteriota</taxon>
        <taxon>Fusobacteriia</taxon>
        <taxon>Fusobacteriales</taxon>
        <taxon>Fusobacteriaceae</taxon>
        <taxon>Cetobacterium</taxon>
    </lineage>
</organism>
<evidence type="ECO:0000313" key="3">
    <source>
        <dbReference type="Proteomes" id="UP000191153"/>
    </source>
</evidence>
<feature type="transmembrane region" description="Helical" evidence="1">
    <location>
        <begin position="38"/>
        <end position="56"/>
    </location>
</feature>
<proteinExistence type="predicted"/>
<feature type="transmembrane region" description="Helical" evidence="1">
    <location>
        <begin position="62"/>
        <end position="83"/>
    </location>
</feature>
<dbReference type="OrthoDB" id="6443879at2"/>
<sequence>MGKININKLGFQGTLLAFSGMLVLLTQKIGMGSSIIEGLPGMAMILGVALVALIIKELFPKSIFPAFGWVTILGFLMSIPYNPMAKIFMEHTSKINFMAITTPLLTLAGISVGGKIEELKSMSWKIVLISMIVFVSIFFACALIAETVLKLRGEI</sequence>
<dbReference type="AlphaFoldDB" id="A0A1T4L9Z5"/>
<keyword evidence="1" id="KW-0472">Membrane</keyword>
<keyword evidence="1" id="KW-1133">Transmembrane helix</keyword>
<dbReference type="STRING" id="180163.SAMN02745174_00759"/>